<comment type="caution">
    <text evidence="6">The sequence shown here is derived from an EMBL/GenBank/DDBJ whole genome shotgun (WGS) entry which is preliminary data.</text>
</comment>
<evidence type="ECO:0000256" key="5">
    <source>
        <dbReference type="ARBA" id="ARBA00023136"/>
    </source>
</evidence>
<evidence type="ECO:0008006" key="8">
    <source>
        <dbReference type="Google" id="ProtNLM"/>
    </source>
</evidence>
<evidence type="ECO:0000256" key="3">
    <source>
        <dbReference type="ARBA" id="ARBA00022692"/>
    </source>
</evidence>
<evidence type="ECO:0000313" key="7">
    <source>
        <dbReference type="Proteomes" id="UP001342314"/>
    </source>
</evidence>
<comment type="subcellular location">
    <subcellularLocation>
        <location evidence="1">Cell membrane</location>
        <topology evidence="1">Multi-pass membrane protein</topology>
    </subcellularLocation>
</comment>
<proteinExistence type="predicted"/>
<dbReference type="EMBL" id="BQKY01000004">
    <property type="protein sequence ID" value="GJN89270.1"/>
    <property type="molecule type" value="Genomic_DNA"/>
</dbReference>
<gene>
    <name evidence="6" type="ORF">Rhopal_002249-T1</name>
</gene>
<organism evidence="6 7">
    <name type="scientific">Rhodotorula paludigena</name>
    <dbReference type="NCBI Taxonomy" id="86838"/>
    <lineage>
        <taxon>Eukaryota</taxon>
        <taxon>Fungi</taxon>
        <taxon>Dikarya</taxon>
        <taxon>Basidiomycota</taxon>
        <taxon>Pucciniomycotina</taxon>
        <taxon>Microbotryomycetes</taxon>
        <taxon>Sporidiobolales</taxon>
        <taxon>Sporidiobolaceae</taxon>
        <taxon>Rhodotorula</taxon>
    </lineage>
</organism>
<keyword evidence="4" id="KW-1133">Transmembrane helix</keyword>
<dbReference type="GO" id="GO:0055091">
    <property type="term" value="P:phospholipid homeostasis"/>
    <property type="evidence" value="ECO:0007669"/>
    <property type="project" value="TreeGrafter"/>
</dbReference>
<dbReference type="PANTHER" id="PTHR34697">
    <property type="entry name" value="PHOSPHATIDYLGLYCEROL LYSYLTRANSFERASE"/>
    <property type="match status" value="1"/>
</dbReference>
<evidence type="ECO:0000256" key="4">
    <source>
        <dbReference type="ARBA" id="ARBA00022989"/>
    </source>
</evidence>
<dbReference type="GO" id="GO:0005886">
    <property type="term" value="C:plasma membrane"/>
    <property type="evidence" value="ECO:0007669"/>
    <property type="project" value="UniProtKB-SubCell"/>
</dbReference>
<keyword evidence="7" id="KW-1185">Reference proteome</keyword>
<evidence type="ECO:0000256" key="1">
    <source>
        <dbReference type="ARBA" id="ARBA00004651"/>
    </source>
</evidence>
<dbReference type="GO" id="GO:0016755">
    <property type="term" value="F:aminoacyltransferase activity"/>
    <property type="evidence" value="ECO:0007669"/>
    <property type="project" value="TreeGrafter"/>
</dbReference>
<dbReference type="PANTHER" id="PTHR34697:SF2">
    <property type="entry name" value="PHOSPHATIDYLGLYCEROL LYSYLTRANSFERASE"/>
    <property type="match status" value="1"/>
</dbReference>
<dbReference type="AlphaFoldDB" id="A0AAV5G9Q6"/>
<accession>A0AAV5G9Q6</accession>
<keyword evidence="2" id="KW-1003">Cell membrane</keyword>
<reference evidence="6 7" key="1">
    <citation type="submission" date="2021-12" db="EMBL/GenBank/DDBJ databases">
        <title>High titer production of polyol ester of fatty acids by Rhodotorula paludigena BS15 towards product separation-free biomass refinery.</title>
        <authorList>
            <person name="Mano J."/>
            <person name="Ono H."/>
            <person name="Tanaka T."/>
            <person name="Naito K."/>
            <person name="Sushida H."/>
            <person name="Ike M."/>
            <person name="Tokuyasu K."/>
            <person name="Kitaoka M."/>
        </authorList>
    </citation>
    <scope>NUCLEOTIDE SEQUENCE [LARGE SCALE GENOMIC DNA]</scope>
    <source>
        <strain evidence="6 7">BS15</strain>
    </source>
</reference>
<dbReference type="Proteomes" id="UP001342314">
    <property type="component" value="Unassembled WGS sequence"/>
</dbReference>
<dbReference type="InterPro" id="IPR051211">
    <property type="entry name" value="PG_lysyltransferase"/>
</dbReference>
<name>A0AAV5G9Q6_9BASI</name>
<evidence type="ECO:0000313" key="6">
    <source>
        <dbReference type="EMBL" id="GJN89270.1"/>
    </source>
</evidence>
<protein>
    <recommendedName>
        <fullName evidence="8">Phosphatidylglycerol lysyltransferase C-terminal domain-containing protein</fullName>
    </recommendedName>
</protein>
<keyword evidence="3" id="KW-0812">Transmembrane</keyword>
<sequence length="349" mass="40037">MAHPRPSTSSTSSSVYSAVDHDREWLPALVAKYGSSTSTAWIETRYAVWRSPNHTQSNPRVQGYLPRGKFYFAWGPPICRRDPEIRKSVAHEFVDWVTKEKKRRVVYCVVDTDFAEMLGSEFNWSVLSCVREDVLHPDIKKLEQKEVRHNIRRAERSHVKYEEIKLRAPQYHPPDDVREEIEAGLERWKANRHGTQIAAAGLLPWLDAQHRRYFLARDEHKKIVAICVLAAIAHDSYQIKHAVTFPEAPHGVSEGLLGHVIREMEFEGHNALTFGASAQEDIIAEHNLGGWKIRMLGKAYRKIVSRYGLANRGQFRSKFGTEDEPLHIAYPQHGFGWAGLVALMKLMRV</sequence>
<keyword evidence="5" id="KW-0472">Membrane</keyword>
<evidence type="ECO:0000256" key="2">
    <source>
        <dbReference type="ARBA" id="ARBA00022475"/>
    </source>
</evidence>